<dbReference type="Proteomes" id="UP001056120">
    <property type="component" value="Linkage Group LG23"/>
</dbReference>
<sequence>MKRLKGAVSTQKELSSFFESSSRVFHRRRVNDYLPENGSCKPVVRSYNRSRVPRLRWTNELHQCFVNAVQELGGATPKRILPMMNVMGVTLSHIKSHLQVHENTENVREVVVTSLSSSTVVDIELTLGGPYAT</sequence>
<proteinExistence type="predicted"/>
<reference evidence="2" key="1">
    <citation type="journal article" date="2022" name="Mol. Ecol. Resour.">
        <title>The genomes of chicory, endive, great burdock and yacon provide insights into Asteraceae palaeo-polyploidization history and plant inulin production.</title>
        <authorList>
            <person name="Fan W."/>
            <person name="Wang S."/>
            <person name="Wang H."/>
            <person name="Wang A."/>
            <person name="Jiang F."/>
            <person name="Liu H."/>
            <person name="Zhao H."/>
            <person name="Xu D."/>
            <person name="Zhang Y."/>
        </authorList>
    </citation>
    <scope>NUCLEOTIDE SEQUENCE [LARGE SCALE GENOMIC DNA]</scope>
    <source>
        <strain evidence="2">cv. Yunnan</strain>
    </source>
</reference>
<reference evidence="1 2" key="2">
    <citation type="journal article" date="2022" name="Mol. Ecol. Resour.">
        <title>The genomes of chicory, endive, great burdock and yacon provide insights into Asteraceae paleo-polyploidization history and plant inulin production.</title>
        <authorList>
            <person name="Fan W."/>
            <person name="Wang S."/>
            <person name="Wang H."/>
            <person name="Wang A."/>
            <person name="Jiang F."/>
            <person name="Liu H."/>
            <person name="Zhao H."/>
            <person name="Xu D."/>
            <person name="Zhang Y."/>
        </authorList>
    </citation>
    <scope>NUCLEOTIDE SEQUENCE [LARGE SCALE GENOMIC DNA]</scope>
    <source>
        <strain evidence="2">cv. Yunnan</strain>
        <tissue evidence="1">Leaves</tissue>
    </source>
</reference>
<comment type="caution">
    <text evidence="1">The sequence shown here is derived from an EMBL/GenBank/DDBJ whole genome shotgun (WGS) entry which is preliminary data.</text>
</comment>
<accession>A0ACB9B333</accession>
<evidence type="ECO:0000313" key="2">
    <source>
        <dbReference type="Proteomes" id="UP001056120"/>
    </source>
</evidence>
<keyword evidence="2" id="KW-1185">Reference proteome</keyword>
<gene>
    <name evidence="1" type="ORF">L1987_68100</name>
</gene>
<evidence type="ECO:0000313" key="1">
    <source>
        <dbReference type="EMBL" id="KAI3716887.1"/>
    </source>
</evidence>
<protein>
    <submittedName>
        <fullName evidence="1">Uncharacterized protein</fullName>
    </submittedName>
</protein>
<name>A0ACB9B333_9ASTR</name>
<dbReference type="EMBL" id="CM042040">
    <property type="protein sequence ID" value="KAI3716887.1"/>
    <property type="molecule type" value="Genomic_DNA"/>
</dbReference>
<organism evidence="1 2">
    <name type="scientific">Smallanthus sonchifolius</name>
    <dbReference type="NCBI Taxonomy" id="185202"/>
    <lineage>
        <taxon>Eukaryota</taxon>
        <taxon>Viridiplantae</taxon>
        <taxon>Streptophyta</taxon>
        <taxon>Embryophyta</taxon>
        <taxon>Tracheophyta</taxon>
        <taxon>Spermatophyta</taxon>
        <taxon>Magnoliopsida</taxon>
        <taxon>eudicotyledons</taxon>
        <taxon>Gunneridae</taxon>
        <taxon>Pentapetalae</taxon>
        <taxon>asterids</taxon>
        <taxon>campanulids</taxon>
        <taxon>Asterales</taxon>
        <taxon>Asteraceae</taxon>
        <taxon>Asteroideae</taxon>
        <taxon>Heliantheae alliance</taxon>
        <taxon>Millerieae</taxon>
        <taxon>Smallanthus</taxon>
    </lineage>
</organism>